<evidence type="ECO:0000256" key="5">
    <source>
        <dbReference type="ARBA" id="ARBA00023136"/>
    </source>
</evidence>
<dbReference type="Pfam" id="PF12698">
    <property type="entry name" value="ABC2_membrane_3"/>
    <property type="match status" value="1"/>
</dbReference>
<evidence type="ECO:0000313" key="9">
    <source>
        <dbReference type="Proteomes" id="UP000184386"/>
    </source>
</evidence>
<dbReference type="PANTHER" id="PTHR30294">
    <property type="entry name" value="MEMBRANE COMPONENT OF ABC TRANSPORTER YHHJ-RELATED"/>
    <property type="match status" value="1"/>
</dbReference>
<organism evidence="8 9">
    <name type="scientific">Anaerocolumna jejuensis DSM 15929</name>
    <dbReference type="NCBI Taxonomy" id="1121322"/>
    <lineage>
        <taxon>Bacteria</taxon>
        <taxon>Bacillati</taxon>
        <taxon>Bacillota</taxon>
        <taxon>Clostridia</taxon>
        <taxon>Lachnospirales</taxon>
        <taxon>Lachnospiraceae</taxon>
        <taxon>Anaerocolumna</taxon>
    </lineage>
</organism>
<gene>
    <name evidence="8" type="ORF">SAMN02745136_05494</name>
</gene>
<keyword evidence="3 6" id="KW-0812">Transmembrane</keyword>
<dbReference type="InterPro" id="IPR051449">
    <property type="entry name" value="ABC-2_transporter_component"/>
</dbReference>
<keyword evidence="4 6" id="KW-1133">Transmembrane helix</keyword>
<evidence type="ECO:0000256" key="1">
    <source>
        <dbReference type="ARBA" id="ARBA00004651"/>
    </source>
</evidence>
<sequence>MQIFQAFFKTLKKRSFSVIIYFCIFVVLALMMSGNGKKQIEVAYKDTKVDIAVLDRDNSVLSKSLYRYLADTQNIVKIKDDKESISDELFFRNVEYVLIIKKGFEEGIKSGKYEDVVENVKVPQSISGELLDSKINQYLTELSAYTAAGYSSEEAAESALKTSEIKVNVKLDKIQGEGEEKSSAYYYYLFIPYVLTGMLMSGIGGILITFRKKDLNWRIKCSSLSEIRKNSILIAACAIFSLACWALFVLLSLVLYHDDVMTGKGALFILNSLVFLLVALSLIYMVSFLVKSLNALNMASNVISLGLSFLGGIFVPLEFMSKHVVQFSKALPTYWYVMTSRTIDSFSSTAEQYHIIFRNLGIELLFAVVFFVIAVYLSKSRAIAQHG</sequence>
<dbReference type="GO" id="GO:0005886">
    <property type="term" value="C:plasma membrane"/>
    <property type="evidence" value="ECO:0007669"/>
    <property type="project" value="UniProtKB-SubCell"/>
</dbReference>
<dbReference type="Proteomes" id="UP000184386">
    <property type="component" value="Unassembled WGS sequence"/>
</dbReference>
<dbReference type="EMBL" id="FRAC01000045">
    <property type="protein sequence ID" value="SHL69608.1"/>
    <property type="molecule type" value="Genomic_DNA"/>
</dbReference>
<feature type="transmembrane region" description="Helical" evidence="6">
    <location>
        <begin position="185"/>
        <end position="210"/>
    </location>
</feature>
<dbReference type="GO" id="GO:0140359">
    <property type="term" value="F:ABC-type transporter activity"/>
    <property type="evidence" value="ECO:0007669"/>
    <property type="project" value="InterPro"/>
</dbReference>
<keyword evidence="9" id="KW-1185">Reference proteome</keyword>
<dbReference type="OrthoDB" id="9774039at2"/>
<dbReference type="AlphaFoldDB" id="A0A1M7CQN9"/>
<reference evidence="8 9" key="1">
    <citation type="submission" date="2016-11" db="EMBL/GenBank/DDBJ databases">
        <authorList>
            <person name="Jaros S."/>
            <person name="Januszkiewicz K."/>
            <person name="Wedrychowicz H."/>
        </authorList>
    </citation>
    <scope>NUCLEOTIDE SEQUENCE [LARGE SCALE GENOMIC DNA]</scope>
    <source>
        <strain evidence="8 9">DSM 15929</strain>
    </source>
</reference>
<evidence type="ECO:0000256" key="3">
    <source>
        <dbReference type="ARBA" id="ARBA00022692"/>
    </source>
</evidence>
<name>A0A1M7CQN9_9FIRM</name>
<evidence type="ECO:0000256" key="6">
    <source>
        <dbReference type="SAM" id="Phobius"/>
    </source>
</evidence>
<dbReference type="Gene3D" id="3.40.1710.10">
    <property type="entry name" value="abc type-2 transporter like domain"/>
    <property type="match status" value="1"/>
</dbReference>
<evidence type="ECO:0000256" key="4">
    <source>
        <dbReference type="ARBA" id="ARBA00022989"/>
    </source>
</evidence>
<feature type="transmembrane region" description="Helical" evidence="6">
    <location>
        <begin position="268"/>
        <end position="290"/>
    </location>
</feature>
<evidence type="ECO:0000313" key="8">
    <source>
        <dbReference type="EMBL" id="SHL69608.1"/>
    </source>
</evidence>
<protein>
    <submittedName>
        <fullName evidence="8">ABC-2 type transport system permease protein</fullName>
    </submittedName>
</protein>
<dbReference type="STRING" id="1121322.SAMN02745136_05494"/>
<feature type="transmembrane region" description="Helical" evidence="6">
    <location>
        <begin position="16"/>
        <end position="34"/>
    </location>
</feature>
<feature type="transmembrane region" description="Helical" evidence="6">
    <location>
        <begin position="302"/>
        <end position="321"/>
    </location>
</feature>
<evidence type="ECO:0000259" key="7">
    <source>
        <dbReference type="Pfam" id="PF12698"/>
    </source>
</evidence>
<accession>A0A1M7CQN9</accession>
<dbReference type="RefSeq" id="WP_073280384.1">
    <property type="nucleotide sequence ID" value="NZ_FRAC01000045.1"/>
</dbReference>
<feature type="transmembrane region" description="Helical" evidence="6">
    <location>
        <begin position="231"/>
        <end position="256"/>
    </location>
</feature>
<keyword evidence="2" id="KW-1003">Cell membrane</keyword>
<comment type="subcellular location">
    <subcellularLocation>
        <location evidence="1">Cell membrane</location>
        <topology evidence="1">Multi-pass membrane protein</topology>
    </subcellularLocation>
</comment>
<keyword evidence="5 6" id="KW-0472">Membrane</keyword>
<evidence type="ECO:0000256" key="2">
    <source>
        <dbReference type="ARBA" id="ARBA00022475"/>
    </source>
</evidence>
<dbReference type="PANTHER" id="PTHR30294:SF29">
    <property type="entry name" value="MULTIDRUG ABC TRANSPORTER PERMEASE YBHS-RELATED"/>
    <property type="match status" value="1"/>
</dbReference>
<feature type="domain" description="ABC-2 type transporter transmembrane" evidence="7">
    <location>
        <begin position="18"/>
        <end position="376"/>
    </location>
</feature>
<feature type="transmembrane region" description="Helical" evidence="6">
    <location>
        <begin position="355"/>
        <end position="377"/>
    </location>
</feature>
<proteinExistence type="predicted"/>
<dbReference type="InterPro" id="IPR013525">
    <property type="entry name" value="ABC2_TM"/>
</dbReference>